<dbReference type="PANTHER" id="PTHR45626:SF22">
    <property type="entry name" value="DNA REPAIR PROTEIN RAD5"/>
    <property type="match status" value="1"/>
</dbReference>
<protein>
    <recommendedName>
        <fullName evidence="4">Helicase C-terminal domain-containing protein</fullName>
    </recommendedName>
</protein>
<dbReference type="GO" id="GO:0006281">
    <property type="term" value="P:DNA repair"/>
    <property type="evidence" value="ECO:0007669"/>
    <property type="project" value="TreeGrafter"/>
</dbReference>
<keyword evidence="6" id="KW-1185">Reference proteome</keyword>
<organism evidence="5 6">
    <name type="scientific">Austropuccinia psidii MF-1</name>
    <dbReference type="NCBI Taxonomy" id="1389203"/>
    <lineage>
        <taxon>Eukaryota</taxon>
        <taxon>Fungi</taxon>
        <taxon>Dikarya</taxon>
        <taxon>Basidiomycota</taxon>
        <taxon>Pucciniomycotina</taxon>
        <taxon>Pucciniomycetes</taxon>
        <taxon>Pucciniales</taxon>
        <taxon>Sphaerophragmiaceae</taxon>
        <taxon>Austropuccinia</taxon>
    </lineage>
</organism>
<dbReference type="GO" id="GO:0016787">
    <property type="term" value="F:hydrolase activity"/>
    <property type="evidence" value="ECO:0007669"/>
    <property type="project" value="UniProtKB-KW"/>
</dbReference>
<sequence>MQQEYSTLYKEFLSSKSKGPGEFFRNINKLQICCNHHIMLNSIAEVDLEDHECRSTQSNSSTITRTIVDVETCMIHSKIAYLLQSLMKNKQSKCGPTKLVAYTQWTQFLDLIGIALAHHSILSAQIDGTITAQAQEKALENFFNNPECEVLIASIAAAGTGLNITCTNIVCLMVRGPPKFYPDFWTLTSTFPGAQLEPSH</sequence>
<keyword evidence="2" id="KW-0378">Hydrolase</keyword>
<dbReference type="InterPro" id="IPR050628">
    <property type="entry name" value="SNF2_RAD54_helicase_TF"/>
</dbReference>
<dbReference type="PANTHER" id="PTHR45626">
    <property type="entry name" value="TRANSCRIPTION TERMINATION FACTOR 2-RELATED"/>
    <property type="match status" value="1"/>
</dbReference>
<dbReference type="GO" id="GO:0005524">
    <property type="term" value="F:ATP binding"/>
    <property type="evidence" value="ECO:0007669"/>
    <property type="project" value="UniProtKB-KW"/>
</dbReference>
<name>A0A9Q3PP55_9BASI</name>
<gene>
    <name evidence="5" type="ORF">O181_108758</name>
</gene>
<comment type="caution">
    <text evidence="5">The sequence shown here is derived from an EMBL/GenBank/DDBJ whole genome shotgun (WGS) entry which is preliminary data.</text>
</comment>
<dbReference type="Pfam" id="PF00271">
    <property type="entry name" value="Helicase_C"/>
    <property type="match status" value="1"/>
</dbReference>
<evidence type="ECO:0000259" key="4">
    <source>
        <dbReference type="Pfam" id="PF00271"/>
    </source>
</evidence>
<reference evidence="5" key="1">
    <citation type="submission" date="2021-03" db="EMBL/GenBank/DDBJ databases">
        <title>Draft genome sequence of rust myrtle Austropuccinia psidii MF-1, a brazilian biotype.</title>
        <authorList>
            <person name="Quecine M.C."/>
            <person name="Pachon D.M.R."/>
            <person name="Bonatelli M.L."/>
            <person name="Correr F.H."/>
            <person name="Franceschini L.M."/>
            <person name="Leite T.F."/>
            <person name="Margarido G.R.A."/>
            <person name="Almeida C.A."/>
            <person name="Ferrarezi J.A."/>
            <person name="Labate C.A."/>
        </authorList>
    </citation>
    <scope>NUCLEOTIDE SEQUENCE</scope>
    <source>
        <strain evidence="5">MF-1</strain>
    </source>
</reference>
<dbReference type="Proteomes" id="UP000765509">
    <property type="component" value="Unassembled WGS sequence"/>
</dbReference>
<keyword evidence="3" id="KW-0067">ATP-binding</keyword>
<evidence type="ECO:0000256" key="1">
    <source>
        <dbReference type="ARBA" id="ARBA00022741"/>
    </source>
</evidence>
<evidence type="ECO:0000256" key="3">
    <source>
        <dbReference type="ARBA" id="ARBA00022840"/>
    </source>
</evidence>
<dbReference type="InterPro" id="IPR049730">
    <property type="entry name" value="SNF2/RAD54-like_C"/>
</dbReference>
<evidence type="ECO:0000313" key="6">
    <source>
        <dbReference type="Proteomes" id="UP000765509"/>
    </source>
</evidence>
<dbReference type="InterPro" id="IPR001650">
    <property type="entry name" value="Helicase_C-like"/>
</dbReference>
<dbReference type="Gene3D" id="3.40.50.300">
    <property type="entry name" value="P-loop containing nucleotide triphosphate hydrolases"/>
    <property type="match status" value="1"/>
</dbReference>
<dbReference type="GO" id="GO:0008094">
    <property type="term" value="F:ATP-dependent activity, acting on DNA"/>
    <property type="evidence" value="ECO:0007669"/>
    <property type="project" value="TreeGrafter"/>
</dbReference>
<feature type="domain" description="Helicase C-terminal" evidence="4">
    <location>
        <begin position="79"/>
        <end position="172"/>
    </location>
</feature>
<dbReference type="GO" id="GO:0005634">
    <property type="term" value="C:nucleus"/>
    <property type="evidence" value="ECO:0007669"/>
    <property type="project" value="TreeGrafter"/>
</dbReference>
<dbReference type="OrthoDB" id="2505291at2759"/>
<dbReference type="SUPFAM" id="SSF52540">
    <property type="entry name" value="P-loop containing nucleoside triphosphate hydrolases"/>
    <property type="match status" value="1"/>
</dbReference>
<dbReference type="CDD" id="cd18793">
    <property type="entry name" value="SF2_C_SNF"/>
    <property type="match status" value="1"/>
</dbReference>
<evidence type="ECO:0000256" key="2">
    <source>
        <dbReference type="ARBA" id="ARBA00022801"/>
    </source>
</evidence>
<proteinExistence type="predicted"/>
<keyword evidence="1" id="KW-0547">Nucleotide-binding</keyword>
<evidence type="ECO:0000313" key="5">
    <source>
        <dbReference type="EMBL" id="MBW0569043.1"/>
    </source>
</evidence>
<accession>A0A9Q3PP55</accession>
<dbReference type="EMBL" id="AVOT02083699">
    <property type="protein sequence ID" value="MBW0569043.1"/>
    <property type="molecule type" value="Genomic_DNA"/>
</dbReference>
<dbReference type="InterPro" id="IPR027417">
    <property type="entry name" value="P-loop_NTPase"/>
</dbReference>
<dbReference type="AlphaFoldDB" id="A0A9Q3PP55"/>